<dbReference type="AlphaFoldDB" id="F9DX14"/>
<proteinExistence type="predicted"/>
<gene>
    <name evidence="1" type="ORF">HMPREF9372_3345</name>
</gene>
<comment type="caution">
    <text evidence="1">The sequence shown here is derived from an EMBL/GenBank/DDBJ whole genome shotgun (WGS) entry which is preliminary data.</text>
</comment>
<evidence type="ECO:0000313" key="2">
    <source>
        <dbReference type="Proteomes" id="UP000005316"/>
    </source>
</evidence>
<evidence type="ECO:0000313" key="1">
    <source>
        <dbReference type="EMBL" id="EGQ21062.1"/>
    </source>
</evidence>
<name>F9DX14_9BACL</name>
<dbReference type="OrthoDB" id="1629754at2"/>
<dbReference type="eggNOG" id="COG4385">
    <property type="taxonomic scope" value="Bacteria"/>
</dbReference>
<dbReference type="Proteomes" id="UP000005316">
    <property type="component" value="Unassembled WGS sequence"/>
</dbReference>
<dbReference type="InterPro" id="IPR018755">
    <property type="entry name" value="Phage_Mu_Gp48"/>
</dbReference>
<dbReference type="HOGENOM" id="CLU_986632_0_0_9"/>
<organism evidence="1 2">
    <name type="scientific">Sporosarcina newyorkensis 2681</name>
    <dbReference type="NCBI Taxonomy" id="1027292"/>
    <lineage>
        <taxon>Bacteria</taxon>
        <taxon>Bacillati</taxon>
        <taxon>Bacillota</taxon>
        <taxon>Bacilli</taxon>
        <taxon>Bacillales</taxon>
        <taxon>Caryophanaceae</taxon>
        <taxon>Sporosarcina</taxon>
    </lineage>
</organism>
<sequence>MTVQITTETGREMLRSVTPIYNNDDLALAVFEANGKVMDKVAVVIEGLKTEMYPQNATWTLGYWEQMLGIKTNKNLPDSQRVQKVLFELNKYFTITRKRMEMIVNAFIEHQNAEVEDVEGEYAFIVIIPAGNRIGDGLRDAVEETKPAHLLAIYEQVVSARAVVIRDDTYHFPIYYPETGEFTPEKDFSQIDSPPIDIQEDSYGFEIVYPAAERGVSQADAGIAGLSDDTYNYKTDYPTVGEAELLDKTVTLFEDRAAVAPAAYEFAVVYPECGEYELEGED</sequence>
<reference evidence="1 2" key="1">
    <citation type="submission" date="2011-04" db="EMBL/GenBank/DDBJ databases">
        <authorList>
            <person name="Muzny D."/>
            <person name="Qin X."/>
            <person name="Deng J."/>
            <person name="Jiang H."/>
            <person name="Liu Y."/>
            <person name="Qu J."/>
            <person name="Song X.-Z."/>
            <person name="Zhang L."/>
            <person name="Thornton R."/>
            <person name="Coyle M."/>
            <person name="Francisco L."/>
            <person name="Jackson L."/>
            <person name="Javaid M."/>
            <person name="Korchina V."/>
            <person name="Kovar C."/>
            <person name="Mata R."/>
            <person name="Mathew T."/>
            <person name="Ngo R."/>
            <person name="Nguyen L."/>
            <person name="Nguyen N."/>
            <person name="Okwuonu G."/>
            <person name="Ongeri F."/>
            <person name="Pham C."/>
            <person name="Simmons D."/>
            <person name="Wilczek-Boney K."/>
            <person name="Hale W."/>
            <person name="Jakkamsetti A."/>
            <person name="Pham P."/>
            <person name="Ruth R."/>
            <person name="San Lucas F."/>
            <person name="Warren J."/>
            <person name="Zhang J."/>
            <person name="Zhao Z."/>
            <person name="Zhou C."/>
            <person name="Zhu D."/>
            <person name="Lee S."/>
            <person name="Bess C."/>
            <person name="Blankenburg K."/>
            <person name="Forbes L."/>
            <person name="Fu Q."/>
            <person name="Gubbala S."/>
            <person name="Hirani K."/>
            <person name="Jayaseelan J.C."/>
            <person name="Lara F."/>
            <person name="Munidasa M."/>
            <person name="Palculict T."/>
            <person name="Patil S."/>
            <person name="Pu L.-L."/>
            <person name="Saada N."/>
            <person name="Tang L."/>
            <person name="Weissenberger G."/>
            <person name="Zhu Y."/>
            <person name="Hemphill L."/>
            <person name="Shang Y."/>
            <person name="Youmans B."/>
            <person name="Ayvaz T."/>
            <person name="Ross M."/>
            <person name="Santibanez J."/>
            <person name="Aqrawi P."/>
            <person name="Gross S."/>
            <person name="Joshi V."/>
            <person name="Fowler G."/>
            <person name="Nazareth L."/>
            <person name="Reid J."/>
            <person name="Worley K."/>
            <person name="Petrosino J."/>
            <person name="Highlander S."/>
            <person name="Gibbs R."/>
        </authorList>
    </citation>
    <scope>NUCLEOTIDE SEQUENCE [LARGE SCALE GENOMIC DNA]</scope>
    <source>
        <strain evidence="1 2">2681</strain>
    </source>
</reference>
<dbReference type="EMBL" id="AFPZ01000105">
    <property type="protein sequence ID" value="EGQ21062.1"/>
    <property type="molecule type" value="Genomic_DNA"/>
</dbReference>
<protein>
    <recommendedName>
        <fullName evidence="3">DUF2313 domain-containing protein</fullName>
    </recommendedName>
</protein>
<dbReference type="RefSeq" id="WP_009498036.1">
    <property type="nucleotide sequence ID" value="NZ_GL982998.1"/>
</dbReference>
<evidence type="ECO:0008006" key="3">
    <source>
        <dbReference type="Google" id="ProtNLM"/>
    </source>
</evidence>
<accession>F9DX14</accession>
<dbReference type="Pfam" id="PF10076">
    <property type="entry name" value="Phage_Mu_Gp48"/>
    <property type="match status" value="1"/>
</dbReference>